<evidence type="ECO:0000313" key="2">
    <source>
        <dbReference type="EMBL" id="TVU01578.1"/>
    </source>
</evidence>
<protein>
    <submittedName>
        <fullName evidence="2">Uncharacterized protein</fullName>
    </submittedName>
</protein>
<comment type="caution">
    <text evidence="2">The sequence shown here is derived from an EMBL/GenBank/DDBJ whole genome shotgun (WGS) entry which is preliminary data.</text>
</comment>
<dbReference type="PANTHER" id="PTHR33083">
    <property type="entry name" value="EXPRESSED PROTEIN"/>
    <property type="match status" value="1"/>
</dbReference>
<dbReference type="AlphaFoldDB" id="A0A5J9SRJ9"/>
<sequence>MLRAEQQDEEFQEAEILWPDAARVLELPKVYCYSHADTDDDDDDEHSSAGEHRPRRLQIGQKPSSPIDIPGRKVSASGGEARPGGLTKLGASRASSGGGSVVIGSHVFVPPHVIVDRRAKRDKAMMVFVVPSGRARKMRGQF</sequence>
<gene>
    <name evidence="2" type="ORF">EJB05_52950</name>
</gene>
<feature type="non-terminal residue" evidence="2">
    <location>
        <position position="1"/>
    </location>
</feature>
<reference evidence="2 3" key="1">
    <citation type="journal article" date="2019" name="Sci. Rep.">
        <title>A high-quality genome of Eragrostis curvula grass provides insights into Poaceae evolution and supports new strategies to enhance forage quality.</title>
        <authorList>
            <person name="Carballo J."/>
            <person name="Santos B.A.C.M."/>
            <person name="Zappacosta D."/>
            <person name="Garbus I."/>
            <person name="Selva J.P."/>
            <person name="Gallo C.A."/>
            <person name="Diaz A."/>
            <person name="Albertini E."/>
            <person name="Caccamo M."/>
            <person name="Echenique V."/>
        </authorList>
    </citation>
    <scope>NUCLEOTIDE SEQUENCE [LARGE SCALE GENOMIC DNA]</scope>
    <source>
        <strain evidence="3">cv. Victoria</strain>
        <tissue evidence="2">Leaf</tissue>
    </source>
</reference>
<evidence type="ECO:0000256" key="1">
    <source>
        <dbReference type="SAM" id="MobiDB-lite"/>
    </source>
</evidence>
<dbReference type="OrthoDB" id="693620at2759"/>
<feature type="region of interest" description="Disordered" evidence="1">
    <location>
        <begin position="35"/>
        <end position="101"/>
    </location>
</feature>
<name>A0A5J9SRJ9_9POAL</name>
<dbReference type="Proteomes" id="UP000324897">
    <property type="component" value="Unassembled WGS sequence"/>
</dbReference>
<keyword evidence="3" id="KW-1185">Reference proteome</keyword>
<dbReference type="Gramene" id="TVU01578">
    <property type="protein sequence ID" value="TVU01578"/>
    <property type="gene ID" value="EJB05_52950"/>
</dbReference>
<proteinExistence type="predicted"/>
<dbReference type="PANTHER" id="PTHR33083:SF118">
    <property type="match status" value="1"/>
</dbReference>
<organism evidence="2 3">
    <name type="scientific">Eragrostis curvula</name>
    <name type="common">weeping love grass</name>
    <dbReference type="NCBI Taxonomy" id="38414"/>
    <lineage>
        <taxon>Eukaryota</taxon>
        <taxon>Viridiplantae</taxon>
        <taxon>Streptophyta</taxon>
        <taxon>Embryophyta</taxon>
        <taxon>Tracheophyta</taxon>
        <taxon>Spermatophyta</taxon>
        <taxon>Magnoliopsida</taxon>
        <taxon>Liliopsida</taxon>
        <taxon>Poales</taxon>
        <taxon>Poaceae</taxon>
        <taxon>PACMAD clade</taxon>
        <taxon>Chloridoideae</taxon>
        <taxon>Eragrostideae</taxon>
        <taxon>Eragrostidinae</taxon>
        <taxon>Eragrostis</taxon>
    </lineage>
</organism>
<accession>A0A5J9SRJ9</accession>
<dbReference type="EMBL" id="RWGY01000416">
    <property type="protein sequence ID" value="TVU01578.1"/>
    <property type="molecule type" value="Genomic_DNA"/>
</dbReference>
<evidence type="ECO:0000313" key="3">
    <source>
        <dbReference type="Proteomes" id="UP000324897"/>
    </source>
</evidence>